<dbReference type="AlphaFoldDB" id="A0AB73NHJ0"/>
<evidence type="ECO:0000313" key="1">
    <source>
        <dbReference type="EMBL" id="OTN94468.1"/>
    </source>
</evidence>
<name>A0AB73NHJ0_ENTFC</name>
<dbReference type="RefSeq" id="WP_086325204.1">
    <property type="nucleotide sequence ID" value="NZ_NGLB01000003.1"/>
</dbReference>
<protein>
    <submittedName>
        <fullName evidence="1">Uncharacterized protein</fullName>
    </submittedName>
</protein>
<dbReference type="EMBL" id="NGLB01000003">
    <property type="protein sequence ID" value="OTN94468.1"/>
    <property type="molecule type" value="Genomic_DNA"/>
</dbReference>
<reference evidence="1 2" key="1">
    <citation type="submission" date="2017-05" db="EMBL/GenBank/DDBJ databases">
        <title>The Genome Sequence of Enterococcus faecium 6F2_DIV0138.</title>
        <authorList>
            <consortium name="The Broad Institute Genomics Platform"/>
            <consortium name="The Broad Institute Genomic Center for Infectious Diseases"/>
            <person name="Earl A."/>
            <person name="Manson A."/>
            <person name="Schwartman J."/>
            <person name="Gilmore M."/>
            <person name="Abouelleil A."/>
            <person name="Cao P."/>
            <person name="Chapman S."/>
            <person name="Cusick C."/>
            <person name="Shea T."/>
            <person name="Young S."/>
            <person name="Neafsey D."/>
            <person name="Nusbaum C."/>
            <person name="Birren B."/>
        </authorList>
    </citation>
    <scope>NUCLEOTIDE SEQUENCE [LARGE SCALE GENOMIC DNA]</scope>
    <source>
        <strain evidence="1 2">6F2_DIV0138</strain>
    </source>
</reference>
<sequence length="217" mass="25365">MINNTLKVNECLEILRKFGINMSEPAFRQAIRKGHIKNTFSNSKKEGINIPLSALINFMIARLAGNHDAFELGKYYSDQMYLSQPLPAGGFGEIRSYLAKTFFTNEYLYLFQSGMSGTYVSYRLYIDYDNYTIHLYDDSDLEGISSINLISEFLITDIWRKLDENINDEILAKTFINIYYKSTSFYSEIRGFCINKTNSFCEPRYPLYERFEKEINK</sequence>
<evidence type="ECO:0000313" key="2">
    <source>
        <dbReference type="Proteomes" id="UP000194737"/>
    </source>
</evidence>
<organism evidence="1 2">
    <name type="scientific">Enterococcus faecium</name>
    <name type="common">Streptococcus faecium</name>
    <dbReference type="NCBI Taxonomy" id="1352"/>
    <lineage>
        <taxon>Bacteria</taxon>
        <taxon>Bacillati</taxon>
        <taxon>Bacillota</taxon>
        <taxon>Bacilli</taxon>
        <taxon>Lactobacillales</taxon>
        <taxon>Enterococcaceae</taxon>
        <taxon>Enterococcus</taxon>
    </lineage>
</organism>
<gene>
    <name evidence="1" type="ORF">A5804_002779</name>
</gene>
<comment type="caution">
    <text evidence="1">The sequence shown here is derived from an EMBL/GenBank/DDBJ whole genome shotgun (WGS) entry which is preliminary data.</text>
</comment>
<dbReference type="Proteomes" id="UP000194737">
    <property type="component" value="Unassembled WGS sequence"/>
</dbReference>
<proteinExistence type="predicted"/>
<accession>A0AB73NHJ0</accession>